<evidence type="ECO:0000256" key="2">
    <source>
        <dbReference type="SAM" id="MobiDB-lite"/>
    </source>
</evidence>
<dbReference type="InterPro" id="IPR046673">
    <property type="entry name" value="ToxA_N"/>
</dbReference>
<reference evidence="4 5" key="1">
    <citation type="submission" date="2017-08" db="EMBL/GenBank/DDBJ databases">
        <title>Genomic and metabolic characterisation of spoilage-associated Pseudomonas species.</title>
        <authorList>
            <person name="Stanborough T."/>
            <person name="Fegan N."/>
            <person name="Powell S.M."/>
            <person name="Singh T."/>
            <person name="Tamplin M.L."/>
            <person name="Chandry P.S."/>
        </authorList>
    </citation>
    <scope>NUCLEOTIDE SEQUENCE [LARGE SCALE GENOMIC DNA]</scope>
    <source>
        <strain evidence="4 5">F1801</strain>
    </source>
</reference>
<dbReference type="OrthoDB" id="7003488at2"/>
<dbReference type="EMBL" id="NQKQ01000025">
    <property type="protein sequence ID" value="PAA07557.1"/>
    <property type="molecule type" value="Genomic_DNA"/>
</dbReference>
<dbReference type="RefSeq" id="WP_095037832.1">
    <property type="nucleotide sequence ID" value="NZ_NQKQ01000025.1"/>
</dbReference>
<organism evidence="4 5">
    <name type="scientific">Pseudomonas fragi</name>
    <dbReference type="NCBI Taxonomy" id="296"/>
    <lineage>
        <taxon>Bacteria</taxon>
        <taxon>Pseudomonadati</taxon>
        <taxon>Pseudomonadota</taxon>
        <taxon>Gammaproteobacteria</taxon>
        <taxon>Pseudomonadales</taxon>
        <taxon>Pseudomonadaceae</taxon>
        <taxon>Pseudomonas</taxon>
    </lineage>
</organism>
<feature type="coiled-coil region" evidence="1">
    <location>
        <begin position="946"/>
        <end position="980"/>
    </location>
</feature>
<accession>A0A267A6R0</accession>
<name>A0A267A6R0_PSEFR</name>
<protein>
    <recommendedName>
        <fullName evidence="3">Dermonecrotic toxin N-terminal domain-containing protein</fullName>
    </recommendedName>
</protein>
<feature type="domain" description="Dermonecrotic toxin N-terminal" evidence="3">
    <location>
        <begin position="472"/>
        <end position="620"/>
    </location>
</feature>
<evidence type="ECO:0000313" key="4">
    <source>
        <dbReference type="EMBL" id="PAA07557.1"/>
    </source>
</evidence>
<dbReference type="Pfam" id="PF20178">
    <property type="entry name" value="ToxA_N"/>
    <property type="match status" value="1"/>
</dbReference>
<evidence type="ECO:0000256" key="1">
    <source>
        <dbReference type="SAM" id="Coils"/>
    </source>
</evidence>
<proteinExistence type="predicted"/>
<evidence type="ECO:0000259" key="3">
    <source>
        <dbReference type="Pfam" id="PF20178"/>
    </source>
</evidence>
<gene>
    <name evidence="4" type="ORF">CJU81_18940</name>
</gene>
<dbReference type="Proteomes" id="UP000215861">
    <property type="component" value="Unassembled WGS sequence"/>
</dbReference>
<feature type="region of interest" description="Disordered" evidence="2">
    <location>
        <begin position="1252"/>
        <end position="1282"/>
    </location>
</feature>
<keyword evidence="1" id="KW-0175">Coiled coil</keyword>
<evidence type="ECO:0000313" key="5">
    <source>
        <dbReference type="Proteomes" id="UP000215861"/>
    </source>
</evidence>
<comment type="caution">
    <text evidence="4">The sequence shown here is derived from an EMBL/GenBank/DDBJ whole genome shotgun (WGS) entry which is preliminary data.</text>
</comment>
<sequence>MKTLSTTPDAMVRYSVLGSFAAQHFSERPTFQNVAALGFKRALQEKYPALNADFSQLFIAQPLTPDDLPGTPRRYRLMAAVDVMIQGFLDSKPVVLIQGFHRLCAGSTELDPAPLAVDMADLQVIINEQAVVLIDMFQQAMTEFWSDRHSVTTAPVLWLSRVLQNALSSAALVQNRMPELATEQSVGLAVLASFPDKQARTRATAETPLRAYLVNIEGAQDNLVSRFQLPGTLLLTRQMPDRLLVLGYSLEHGVESFVSVQAFATLMVRRILQTTPIRSLTWSLYEPEGDFFAALAVTLLDSQLRDIARSGQAAQAGNWSVGRLEQALDDAAAMFPFFSPQEQPYLDHVTGALPEWLAVASPAQQMAYSQLLNAELIWQRQNGGRSFLEGIDALPVYAEKMIRQRIERDHPHSGLDLSNIEIHDVGVENLQLAIFSDDVLSFAEFVLSYRGGWPVGLIDVKDRTGAPVPGWLTSGYVKALVDELDVGTRYIALLKGYLVDDEQEAARREALFAAQLRIQLPLFALEQQIRGRAGFTRQGLRIMTQLMRHDAQLSVTRGYICVRPLGFHAYEGAEVDTVANMFVFGALNIQVGPFILYRPFAPEPLLEFASWTALVEAIKHTGELQESVLTWLDDDARGYYADGGFERPHLEGVLLEGFLALLPRSPATLSTQAVVGDYFGAMFDANANALMTMADNQTVSTSERRWLLLKHYGWSLFNGLTFFLSGPLQKAAWLFQTLLSLDSGLKARIDGDKQAAQQTVIDLLFNISLALLHESLRFKAQTNERRRLNPPVDEPLFTIYQPEALAVPEPQQVSVFAQKRLPDLDARTARDYSSLDVTWFSAQPRLTEAQQSSLNTFALDIDLTRGTLVEEGVLKGFIQYQDKFYVRIDDRTYRVSSNVEGPVIQDPEQRMRFGPALRRDESGQWRLDLRIGLRGGGPKKAIQAFREKKAQKVTALMQEAVRLEEELQGRERVLKLTEELLNKYPERREALVDRYETELEAWRRGVLELIDLKTRTHHVMPNESFEARTQETWVQLTLRLFKLQNYLEESLQALPLNNSMLSYIPELLAVMAEISKGSNEPYERWVQNLKQAQRLEARLFKNSLRESEALDEVKARPLPKESALLEIMSKPDRDYFDRHWSAAYLETLCELAIRRDAINLSPEEQHAFDLFGQGTLVDTAWSQLGLRRDGAIYTSEHLEFFDKTIEKYDAAEGVCQNLLSLASEHFRNEYLPDIIRVMGSLREFAESQMENVIRESESSSSEAEDARPGPSRLINAPRATSTSTRALQKVIKTSKNLTLVGEVRPPSSGSDEEIVDVAEGIDRLNIRSYRKTETGLWEEIGSSRPSTVQVSQAKSLSSLQADARRLLERLSEVIAHNRATATTSKIPVEIEEILDFKARSLDEVAQQIEKNVVGANPDVESLDHQRKAEALAQIAELKAAAGRLRAEGRSLRISIIKRLPPTGANVEYLKAQGEVKITRTGPRRYLSKGQRKDYLEEYAISTQDGKALWFAHFHYKSKDTPLADFDVAHLKTAAQRTLSEHSLYARAQSKHEYIEVYRARLDRAMAQRLFLSLAVTAQSSV</sequence>